<protein>
    <submittedName>
        <fullName evidence="1">Uncharacterized protein</fullName>
    </submittedName>
</protein>
<dbReference type="Proteomes" id="UP001529510">
    <property type="component" value="Unassembled WGS sequence"/>
</dbReference>
<sequence length="54" mass="5984">TFVRLAVPCEIAAAWTIRLDPEMGMALWHTPGWKRLSVATFSTTGQTLCSYGQL</sequence>
<accession>A0ABD0PCG1</accession>
<evidence type="ECO:0000313" key="1">
    <source>
        <dbReference type="EMBL" id="KAL0171624.1"/>
    </source>
</evidence>
<feature type="non-terminal residue" evidence="1">
    <location>
        <position position="54"/>
    </location>
</feature>
<proteinExistence type="predicted"/>
<gene>
    <name evidence="1" type="ORF">M9458_031935</name>
</gene>
<dbReference type="AlphaFoldDB" id="A0ABD0PCG1"/>
<organism evidence="1 2">
    <name type="scientific">Cirrhinus mrigala</name>
    <name type="common">Mrigala</name>
    <dbReference type="NCBI Taxonomy" id="683832"/>
    <lineage>
        <taxon>Eukaryota</taxon>
        <taxon>Metazoa</taxon>
        <taxon>Chordata</taxon>
        <taxon>Craniata</taxon>
        <taxon>Vertebrata</taxon>
        <taxon>Euteleostomi</taxon>
        <taxon>Actinopterygii</taxon>
        <taxon>Neopterygii</taxon>
        <taxon>Teleostei</taxon>
        <taxon>Ostariophysi</taxon>
        <taxon>Cypriniformes</taxon>
        <taxon>Cyprinidae</taxon>
        <taxon>Labeoninae</taxon>
        <taxon>Labeonini</taxon>
        <taxon>Cirrhinus</taxon>
    </lineage>
</organism>
<name>A0ABD0PCG1_CIRMR</name>
<comment type="caution">
    <text evidence="1">The sequence shown here is derived from an EMBL/GenBank/DDBJ whole genome shotgun (WGS) entry which is preliminary data.</text>
</comment>
<reference evidence="1 2" key="1">
    <citation type="submission" date="2024-05" db="EMBL/GenBank/DDBJ databases">
        <title>Genome sequencing and assembly of Indian major carp, Cirrhinus mrigala (Hamilton, 1822).</title>
        <authorList>
            <person name="Mohindra V."/>
            <person name="Chowdhury L.M."/>
            <person name="Lal K."/>
            <person name="Jena J.K."/>
        </authorList>
    </citation>
    <scope>NUCLEOTIDE SEQUENCE [LARGE SCALE GENOMIC DNA]</scope>
    <source>
        <strain evidence="1">CM1030</strain>
        <tissue evidence="1">Blood</tissue>
    </source>
</reference>
<feature type="non-terminal residue" evidence="1">
    <location>
        <position position="1"/>
    </location>
</feature>
<evidence type="ECO:0000313" key="2">
    <source>
        <dbReference type="Proteomes" id="UP001529510"/>
    </source>
</evidence>
<dbReference type="EMBL" id="JAMKFB020000016">
    <property type="protein sequence ID" value="KAL0171624.1"/>
    <property type="molecule type" value="Genomic_DNA"/>
</dbReference>
<keyword evidence="2" id="KW-1185">Reference proteome</keyword>